<sequence length="1379" mass="153334">MAMTKANIETLPTFLRTYRTPEYLTDCNVWQAARATSAAITLFDPIKLGRNGIEFIDSSYGYNNPCEALIWEVKWQFPGRPIMILSIGTGLGDVVQISDSRDFLLEALRKMATSSKRTDLRLKQKYNSPGVYHRFNVETVLEDNKFLDPQMFSHIAAHTANYLKDKTRSVEQFVDTFTRSGVSQPKAQLDENDKKCLSDLCITDPSTDKKDIESRKGGLLKDCYRWILSHKDFQQFLNDSESPILWIKGDPGKGKTMLLCGIIDELERANQTSLSYFFCQATNDRLNTATSVLRGLIYHLACYDPRLTKHVRKKYDINRDVFRNQGVWHELCDILASMLNDPSLENAILVVDALDECITRQKDLLEFIAKPSHAKWIVSSRNSPDIEEVLNDAEQKVKIHLEINEASVSAAVNSFIDFKVDQLARKKKYDRETRLAILEHLRLNAGGTFLWVSLACQELSSQKCPNWQRLKELKISLTESDSLYRSMLEQINQHKDSKLFKDILATALVLYRSATVEELHLLVEGLQNFDREEAEEAIKSCGCFLTIRSNSVSFMHQPENDYFLNECLREILPFSIADQHRKVFTRSLDLLHDVLKRDIYGLNTPGCLIDEVNAPQPDPLAAIRYSCTFWVNHLLDSRVDVIASENDKILDFFKKGYLHWLEALSLLNQVSIAGKAMQQLEAYLQGKAPQNLQDIVRDARLFLLLHGGVIEMAPLQVYVSALIFSPTNSLIRETFTHEEPQWIEVKPRVEENWDACQPTLEGHDRHVTSVVFSNDGQRLASGSRDKTVKIWDATSGTCLQTLESHSSEVTSIAFSKDGQRLASGSRDKTVKIWDATSGECLQTLGNHSSEVTSVALSNDGRRLASGSDDKTVKIWDTTSGACLKTLKGHSGSVTSVAFSNNGQRLASGSRDKTVKVWDPSSGTCLQTLESHASEVTSVALSNYGQRLASGSDDETVKIWDTTSGACLETLEGHSWSVTSVAFSNDGQRLASGSDDKTLRVWNVTSGTCLQTLEGHNSGVTSVVFSNDGQRLASGSDDKTVKIWDVTSGPCPQTAKSHDESVTSVAFSNDGKRLASGSDDHTVKIWDVTSGACLGTLEGHSWSVTSVAFSNDGQRLVSGSDDKTLRVWNVASGKHLWTLEGHNGGVTSVVFSKDGQRLASGSDDNTFKIWDVTSNKCLHTLENHCWPLSLLVMSNDDQRLASGSNDKTVRIWDATSGKLLHTFHDLDYYGASVVLSDDGQRLASGSLDNTIKIWDATSDTCLRNFQAHDYYRASAALSKDGQLLASGSDDNTVKIWSTYSGALAQTLKGHHRPVISMTFSNDGQKLASGSVDHTVKIWNTTSNLGHDFWGLPEDSGGPYLAGDFSDVLKKWTATGIKVRW</sequence>
<feature type="repeat" description="WD" evidence="8">
    <location>
        <begin position="928"/>
        <end position="969"/>
    </location>
</feature>
<evidence type="ECO:0000256" key="1">
    <source>
        <dbReference type="ARBA" id="ARBA00022574"/>
    </source>
</evidence>
<feature type="domain" description="NACHT" evidence="10">
    <location>
        <begin position="243"/>
        <end position="457"/>
    </location>
</feature>
<feature type="repeat" description="WD" evidence="8">
    <location>
        <begin position="886"/>
        <end position="927"/>
    </location>
</feature>
<evidence type="ECO:0000256" key="4">
    <source>
        <dbReference type="ARBA" id="ARBA00023098"/>
    </source>
</evidence>
<dbReference type="InterPro" id="IPR001680">
    <property type="entry name" value="WD40_rpt"/>
</dbReference>
<keyword evidence="1 8" id="KW-0853">WD repeat</keyword>
<protein>
    <recommendedName>
        <fullName evidence="6">Mitochondrial division protein 1</fullName>
    </recommendedName>
</protein>
<evidence type="ECO:0000313" key="13">
    <source>
        <dbReference type="Proteomes" id="UP000222788"/>
    </source>
</evidence>
<dbReference type="InterPro" id="IPR056884">
    <property type="entry name" value="NPHP3-like_N"/>
</dbReference>
<dbReference type="PROSITE" id="PS50082">
    <property type="entry name" value="WD_REPEATS_2"/>
    <property type="match status" value="14"/>
</dbReference>
<dbReference type="Pfam" id="PF25173">
    <property type="entry name" value="Beta-prop_WDR3_1st"/>
    <property type="match status" value="1"/>
</dbReference>
<dbReference type="PROSITE" id="PS51635">
    <property type="entry name" value="PNPLA"/>
    <property type="match status" value="1"/>
</dbReference>
<dbReference type="InterPro" id="IPR015943">
    <property type="entry name" value="WD40/YVTN_repeat-like_dom_sf"/>
</dbReference>
<feature type="repeat" description="WD" evidence="8">
    <location>
        <begin position="844"/>
        <end position="885"/>
    </location>
</feature>
<comment type="caution">
    <text evidence="9">Lacks conserved residue(s) required for the propagation of feature annotation.</text>
</comment>
<feature type="repeat" description="WD" evidence="8">
    <location>
        <begin position="1180"/>
        <end position="1221"/>
    </location>
</feature>
<organism evidence="12 13">
    <name type="scientific">Ceratocystis fimbriata CBS 114723</name>
    <dbReference type="NCBI Taxonomy" id="1035309"/>
    <lineage>
        <taxon>Eukaryota</taxon>
        <taxon>Fungi</taxon>
        <taxon>Dikarya</taxon>
        <taxon>Ascomycota</taxon>
        <taxon>Pezizomycotina</taxon>
        <taxon>Sordariomycetes</taxon>
        <taxon>Hypocreomycetidae</taxon>
        <taxon>Microascales</taxon>
        <taxon>Ceratocystidaceae</taxon>
        <taxon>Ceratocystis</taxon>
    </lineage>
</organism>
<comment type="function">
    <text evidence="7">Involved in mitochondrial fission. Acts as an adapter protein required to form mitochondrial fission complexes. Formation of these complexes is required to promote constriction and fission of the mitochondrial compartment at a late step in mitochondrial division.</text>
</comment>
<dbReference type="PROSITE" id="PS50294">
    <property type="entry name" value="WD_REPEATS_REGION"/>
    <property type="match status" value="13"/>
</dbReference>
<dbReference type="OrthoDB" id="538223at2759"/>
<dbReference type="Pfam" id="PF24883">
    <property type="entry name" value="NPHP3_N"/>
    <property type="match status" value="1"/>
</dbReference>
<feature type="repeat" description="WD" evidence="8">
    <location>
        <begin position="1231"/>
        <end position="1263"/>
    </location>
</feature>
<gene>
    <name evidence="12" type="primary">HET-E1_17</name>
    <name evidence="12" type="ORF">CFIMG_007745RA</name>
</gene>
<dbReference type="CDD" id="cd00200">
    <property type="entry name" value="WD40"/>
    <property type="match status" value="3"/>
</dbReference>
<evidence type="ECO:0000256" key="2">
    <source>
        <dbReference type="ARBA" id="ARBA00022737"/>
    </source>
</evidence>
<dbReference type="PROSITE" id="PS50837">
    <property type="entry name" value="NACHT"/>
    <property type="match status" value="1"/>
</dbReference>
<dbReference type="STRING" id="1035309.A0A2C5WUH4"/>
<evidence type="ECO:0000256" key="7">
    <source>
        <dbReference type="ARBA" id="ARBA00043913"/>
    </source>
</evidence>
<dbReference type="Gene3D" id="3.40.50.300">
    <property type="entry name" value="P-loop containing nucleotide triphosphate hydrolases"/>
    <property type="match status" value="1"/>
</dbReference>
<dbReference type="InterPro" id="IPR019775">
    <property type="entry name" value="WD40_repeat_CS"/>
</dbReference>
<dbReference type="SUPFAM" id="SSF52540">
    <property type="entry name" value="P-loop containing nucleoside triphosphate hydrolases"/>
    <property type="match status" value="1"/>
</dbReference>
<dbReference type="Gene3D" id="3.40.1090.10">
    <property type="entry name" value="Cytosolic phospholipase A2 catalytic domain"/>
    <property type="match status" value="1"/>
</dbReference>
<dbReference type="Proteomes" id="UP000222788">
    <property type="component" value="Unassembled WGS sequence"/>
</dbReference>
<name>A0A2C5WUH4_9PEZI</name>
<feature type="repeat" description="WD" evidence="8">
    <location>
        <begin position="1306"/>
        <end position="1341"/>
    </location>
</feature>
<feature type="repeat" description="WD" evidence="8">
    <location>
        <begin position="1264"/>
        <end position="1305"/>
    </location>
</feature>
<evidence type="ECO:0000256" key="5">
    <source>
        <dbReference type="ARBA" id="ARBA00038415"/>
    </source>
</evidence>
<evidence type="ECO:0000256" key="9">
    <source>
        <dbReference type="PROSITE-ProRule" id="PRU01161"/>
    </source>
</evidence>
<dbReference type="Gene3D" id="2.130.10.10">
    <property type="entry name" value="YVTN repeat-like/Quinoprotein amine dehydrogenase"/>
    <property type="match status" value="6"/>
</dbReference>
<dbReference type="GO" id="GO:0005634">
    <property type="term" value="C:nucleus"/>
    <property type="evidence" value="ECO:0007669"/>
    <property type="project" value="TreeGrafter"/>
</dbReference>
<feature type="repeat" description="WD" evidence="8">
    <location>
        <begin position="1012"/>
        <end position="1053"/>
    </location>
</feature>
<dbReference type="InterPro" id="IPR002641">
    <property type="entry name" value="PNPLA_dom"/>
</dbReference>
<dbReference type="Pfam" id="PF00400">
    <property type="entry name" value="WD40"/>
    <property type="match status" value="10"/>
</dbReference>
<dbReference type="GO" id="GO:0046486">
    <property type="term" value="P:glycerolipid metabolic process"/>
    <property type="evidence" value="ECO:0007669"/>
    <property type="project" value="UniProtKB-ARBA"/>
</dbReference>
<reference evidence="12 13" key="1">
    <citation type="journal article" date="2013" name="Fungal Biol.">
        <title>Analysis of microsatellite markers in the genome of the plant pathogen Ceratocystis fimbriata.</title>
        <authorList>
            <person name="Simpson M.C."/>
            <person name="Wilken P.M."/>
            <person name="Coetzee M.P."/>
            <person name="Wingfield M.J."/>
            <person name="Wingfield B.D."/>
        </authorList>
    </citation>
    <scope>NUCLEOTIDE SEQUENCE [LARGE SCALE GENOMIC DNA]</scope>
    <source>
        <strain evidence="12 13">CBS 114723</strain>
    </source>
</reference>
<feature type="repeat" description="WD" evidence="8">
    <location>
        <begin position="1054"/>
        <end position="1095"/>
    </location>
</feature>
<reference evidence="12 13" key="2">
    <citation type="journal article" date="2013" name="IMA Fungus">
        <title>IMA Genome-F 1: Ceratocystis fimbriata: Draft nuclear genome sequence for the plant pathogen, Ceratocystis fimbriata.</title>
        <authorList>
            <person name="Wilken P.M."/>
            <person name="Steenkamp E.T."/>
            <person name="Wingfield M.J."/>
            <person name="de Beer Z.W."/>
            <person name="Wingfield B.D."/>
        </authorList>
    </citation>
    <scope>NUCLEOTIDE SEQUENCE [LARGE SCALE GENOMIC DNA]</scope>
    <source>
        <strain evidence="12 13">CBS 114723</strain>
    </source>
</reference>
<keyword evidence="3" id="KW-0175">Coiled coil</keyword>
<keyword evidence="4" id="KW-0443">Lipid metabolism</keyword>
<evidence type="ECO:0000256" key="3">
    <source>
        <dbReference type="ARBA" id="ARBA00023054"/>
    </source>
</evidence>
<dbReference type="PANTHER" id="PTHR22847">
    <property type="entry name" value="WD40 REPEAT PROTEIN"/>
    <property type="match status" value="1"/>
</dbReference>
<feature type="repeat" description="WD" evidence="8">
    <location>
        <begin position="1096"/>
        <end position="1137"/>
    </location>
</feature>
<accession>A0A2C5WUH4</accession>
<dbReference type="SUPFAM" id="SSF52151">
    <property type="entry name" value="FabD/lysophospholipase-like"/>
    <property type="match status" value="1"/>
</dbReference>
<feature type="repeat" description="WD" evidence="8">
    <location>
        <begin position="802"/>
        <end position="843"/>
    </location>
</feature>
<evidence type="ECO:0000259" key="10">
    <source>
        <dbReference type="PROSITE" id="PS50837"/>
    </source>
</evidence>
<evidence type="ECO:0000256" key="8">
    <source>
        <dbReference type="PROSITE-ProRule" id="PRU00221"/>
    </source>
</evidence>
<feature type="repeat" description="WD" evidence="8">
    <location>
        <begin position="970"/>
        <end position="1011"/>
    </location>
</feature>
<dbReference type="SUPFAM" id="SSF50978">
    <property type="entry name" value="WD40 repeat-like"/>
    <property type="match status" value="2"/>
</dbReference>
<dbReference type="InterPro" id="IPR016035">
    <property type="entry name" value="Acyl_Trfase/lysoPLipase"/>
</dbReference>
<dbReference type="InterPro" id="IPR020472">
    <property type="entry name" value="WD40_PAC1"/>
</dbReference>
<comment type="similarity">
    <text evidence="5">Belongs to the WD repeat MDV1/CAF4 family.</text>
</comment>
<dbReference type="InterPro" id="IPR027417">
    <property type="entry name" value="P-loop_NTPase"/>
</dbReference>
<evidence type="ECO:0000256" key="6">
    <source>
        <dbReference type="ARBA" id="ARBA00039789"/>
    </source>
</evidence>
<dbReference type="PROSITE" id="PS00678">
    <property type="entry name" value="WD_REPEATS_1"/>
    <property type="match status" value="11"/>
</dbReference>
<feature type="repeat" description="WD" evidence="8">
    <location>
        <begin position="1138"/>
        <end position="1179"/>
    </location>
</feature>
<proteinExistence type="inferred from homology"/>
<dbReference type="PRINTS" id="PR00320">
    <property type="entry name" value="GPROTEINBRPT"/>
</dbReference>
<evidence type="ECO:0000313" key="12">
    <source>
        <dbReference type="EMBL" id="PHH49546.1"/>
    </source>
</evidence>
<dbReference type="InterPro" id="IPR007111">
    <property type="entry name" value="NACHT_NTPase"/>
</dbReference>
<feature type="repeat" description="WD" evidence="8">
    <location>
        <begin position="760"/>
        <end position="801"/>
    </location>
</feature>
<dbReference type="GO" id="GO:1990234">
    <property type="term" value="C:transferase complex"/>
    <property type="evidence" value="ECO:0007669"/>
    <property type="project" value="UniProtKB-ARBA"/>
</dbReference>
<keyword evidence="2" id="KW-0677">Repeat</keyword>
<dbReference type="EMBL" id="APWK03000191">
    <property type="protein sequence ID" value="PHH49546.1"/>
    <property type="molecule type" value="Genomic_DNA"/>
</dbReference>
<feature type="domain" description="PNPLA" evidence="11">
    <location>
        <begin position="1"/>
        <end position="70"/>
    </location>
</feature>
<evidence type="ECO:0000259" key="11">
    <source>
        <dbReference type="PROSITE" id="PS51635"/>
    </source>
</evidence>
<keyword evidence="13" id="KW-1185">Reference proteome</keyword>
<dbReference type="SMART" id="SM00320">
    <property type="entry name" value="WD40"/>
    <property type="match status" value="14"/>
</dbReference>
<dbReference type="InterPro" id="IPR036322">
    <property type="entry name" value="WD40_repeat_dom_sf"/>
</dbReference>
<comment type="caution">
    <text evidence="12">The sequence shown here is derived from an EMBL/GenBank/DDBJ whole genome shotgun (WGS) entry which is preliminary data.</text>
</comment>
<dbReference type="PANTHER" id="PTHR22847:SF637">
    <property type="entry name" value="WD REPEAT DOMAIN 5B"/>
    <property type="match status" value="1"/>
</dbReference>